<sequence>MDHLGNPVWIWASPNHKATLAASVYDTISSNALCSNPWDGWNQIWKLCSIPRVKFFIWKLMHGKLSTGALLYRLNIGPFTLCPFCGLEEETSEHIIWSCSKLACSWISILQSIGLSANAPDFLSSGTWLTFPNLSRSSGAWARALIASLAWLAWKERCNLIFKNLQPRFDTLADRAFSLCSDFFLASGKIYREFSKPLSSFSPSPSISIFSDASWSSVTNSSGMGFIILASNGQILLAGSQGAFHSSPLAAELSAMALALEACLERGWTPSRICCDCPGILNLIENHHPCVAWKFNTEAQKLKRLLRAFPDISMIAIPREDNNVADELAYFGKLNPLRSLFSRDLFCPFWLLELCRARDLFF</sequence>
<organism evidence="3 4">
    <name type="scientific">Dioscorea cayennensis subsp. rotundata</name>
    <name type="common">White Guinea yam</name>
    <name type="synonym">Dioscorea rotundata</name>
    <dbReference type="NCBI Taxonomy" id="55577"/>
    <lineage>
        <taxon>Eukaryota</taxon>
        <taxon>Viridiplantae</taxon>
        <taxon>Streptophyta</taxon>
        <taxon>Embryophyta</taxon>
        <taxon>Tracheophyta</taxon>
        <taxon>Spermatophyta</taxon>
        <taxon>Magnoliopsida</taxon>
        <taxon>Liliopsida</taxon>
        <taxon>Dioscoreales</taxon>
        <taxon>Dioscoreaceae</taxon>
        <taxon>Dioscorea</taxon>
    </lineage>
</organism>
<dbReference type="InterPro" id="IPR036397">
    <property type="entry name" value="RNaseH_sf"/>
</dbReference>
<keyword evidence="3" id="KW-1185">Reference proteome</keyword>
<feature type="domain" description="RNase H type-1" evidence="1">
    <location>
        <begin position="211"/>
        <end position="330"/>
    </location>
</feature>
<evidence type="ECO:0000313" key="3">
    <source>
        <dbReference type="Proteomes" id="UP001515500"/>
    </source>
</evidence>
<dbReference type="InterPro" id="IPR026960">
    <property type="entry name" value="RVT-Znf"/>
</dbReference>
<dbReference type="Gene3D" id="3.30.420.10">
    <property type="entry name" value="Ribonuclease H-like superfamily/Ribonuclease H"/>
    <property type="match status" value="1"/>
</dbReference>
<dbReference type="InterPro" id="IPR044730">
    <property type="entry name" value="RNase_H-like_dom_plant"/>
</dbReference>
<dbReference type="GO" id="GO:0004523">
    <property type="term" value="F:RNA-DNA hybrid ribonuclease activity"/>
    <property type="evidence" value="ECO:0007669"/>
    <property type="project" value="InterPro"/>
</dbReference>
<feature type="domain" description="Reverse transcriptase zinc-binding" evidence="2">
    <location>
        <begin position="23"/>
        <end position="106"/>
    </location>
</feature>
<dbReference type="GO" id="GO:0003676">
    <property type="term" value="F:nucleic acid binding"/>
    <property type="evidence" value="ECO:0007669"/>
    <property type="project" value="InterPro"/>
</dbReference>
<dbReference type="Proteomes" id="UP001515500">
    <property type="component" value="Unplaced"/>
</dbReference>
<accession>A0AB40AXG5</accession>
<dbReference type="InterPro" id="IPR012337">
    <property type="entry name" value="RNaseH-like_sf"/>
</dbReference>
<dbReference type="PANTHER" id="PTHR47723">
    <property type="entry name" value="OS05G0353850 PROTEIN"/>
    <property type="match status" value="1"/>
</dbReference>
<dbReference type="InterPro" id="IPR002156">
    <property type="entry name" value="RNaseH_domain"/>
</dbReference>
<dbReference type="CDD" id="cd06222">
    <property type="entry name" value="RNase_H_like"/>
    <property type="match status" value="1"/>
</dbReference>
<evidence type="ECO:0000259" key="2">
    <source>
        <dbReference type="Pfam" id="PF13966"/>
    </source>
</evidence>
<evidence type="ECO:0000313" key="4">
    <source>
        <dbReference type="RefSeq" id="XP_039119747.1"/>
    </source>
</evidence>
<dbReference type="SUPFAM" id="SSF53098">
    <property type="entry name" value="Ribonuclease H-like"/>
    <property type="match status" value="1"/>
</dbReference>
<name>A0AB40AXG5_DIOCR</name>
<dbReference type="AlphaFoldDB" id="A0AB40AXG5"/>
<dbReference type="RefSeq" id="XP_039119747.1">
    <property type="nucleotide sequence ID" value="XM_039263813.1"/>
</dbReference>
<gene>
    <name evidence="4" type="primary">LOC120256041</name>
</gene>
<reference evidence="4" key="1">
    <citation type="submission" date="2025-08" db="UniProtKB">
        <authorList>
            <consortium name="RefSeq"/>
        </authorList>
    </citation>
    <scope>IDENTIFICATION</scope>
</reference>
<dbReference type="Pfam" id="PF13966">
    <property type="entry name" value="zf-RVT"/>
    <property type="match status" value="1"/>
</dbReference>
<protein>
    <submittedName>
        <fullName evidence="4">Uncharacterized protein LOC120256041</fullName>
    </submittedName>
</protein>
<dbReference type="GeneID" id="120256041"/>
<proteinExistence type="predicted"/>
<dbReference type="PANTHER" id="PTHR47723:SF19">
    <property type="entry name" value="POLYNUCLEOTIDYL TRANSFERASE, RIBONUCLEASE H-LIKE SUPERFAMILY PROTEIN"/>
    <property type="match status" value="1"/>
</dbReference>
<dbReference type="Pfam" id="PF13456">
    <property type="entry name" value="RVT_3"/>
    <property type="match status" value="1"/>
</dbReference>
<dbReference type="InterPro" id="IPR053151">
    <property type="entry name" value="RNase_H-like"/>
</dbReference>
<evidence type="ECO:0000259" key="1">
    <source>
        <dbReference type="Pfam" id="PF13456"/>
    </source>
</evidence>